<feature type="transmembrane region" description="Helical" evidence="10">
    <location>
        <begin position="141"/>
        <end position="162"/>
    </location>
</feature>
<dbReference type="GO" id="GO:0004974">
    <property type="term" value="F:leukotriene receptor activity"/>
    <property type="evidence" value="ECO:0007669"/>
    <property type="project" value="UniProtKB-ARBA"/>
</dbReference>
<evidence type="ECO:0000259" key="11">
    <source>
        <dbReference type="PROSITE" id="PS50262"/>
    </source>
</evidence>
<dbReference type="GO" id="GO:0016493">
    <property type="term" value="F:C-C chemokine receptor activity"/>
    <property type="evidence" value="ECO:0007669"/>
    <property type="project" value="TreeGrafter"/>
</dbReference>
<dbReference type="STRING" id="8078.ENSFHEP00000008234"/>
<keyword evidence="13" id="KW-1185">Reference proteome</keyword>
<dbReference type="Ensembl" id="ENSFHET00000002479.1">
    <property type="protein sequence ID" value="ENSFHEP00000008234.1"/>
    <property type="gene ID" value="ENSFHEG00000009419.1"/>
</dbReference>
<dbReference type="GO" id="GO:0009897">
    <property type="term" value="C:external side of plasma membrane"/>
    <property type="evidence" value="ECO:0007669"/>
    <property type="project" value="TreeGrafter"/>
</dbReference>
<dbReference type="GO" id="GO:0006955">
    <property type="term" value="P:immune response"/>
    <property type="evidence" value="ECO:0007669"/>
    <property type="project" value="TreeGrafter"/>
</dbReference>
<dbReference type="Gene3D" id="1.20.1070.10">
    <property type="entry name" value="Rhodopsin 7-helix transmembrane proteins"/>
    <property type="match status" value="1"/>
</dbReference>
<keyword evidence="7" id="KW-0675">Receptor</keyword>
<evidence type="ECO:0000256" key="5">
    <source>
        <dbReference type="ARBA" id="ARBA00023040"/>
    </source>
</evidence>
<feature type="domain" description="G-protein coupled receptors family 1 profile" evidence="11">
    <location>
        <begin position="45"/>
        <end position="284"/>
    </location>
</feature>
<accession>A0A3Q2P781</accession>
<sequence length="307" mass="34970">MEQFNFTSVNTNSSSVGLPTIPPWKSVGLAPVLVYTFCFLLGVPGNIAVILLKPNCQNLSSVSQSLMLNLAVSDLLCLLTLPVWIYNVLYGWIFKLVACKLLAYLMYCSIYESLVTITALSIQRYLVVVHRQRCNKVRRRVLLVLLWLVAIILSIPVLVVQQLKTYQQSTRCQSQFNSETQWVVLLLVENLFGLVSFSLVVFAYIRLHRKINRAAFFNHPRTTQLVTSIIVSFFILWIPYHTVNVLGVAAIRLKNVHLLKFCTDQWDFVISLTFVNSCLNPILYAFEPLQQEERVPQTPDIATIADI</sequence>
<protein>
    <submittedName>
        <fullName evidence="12">Zgc:194202</fullName>
    </submittedName>
</protein>
<dbReference type="AlphaFoldDB" id="A0A3Q2P781"/>
<keyword evidence="4 10" id="KW-1133">Transmembrane helix</keyword>
<keyword evidence="8" id="KW-0325">Glycoprotein</keyword>
<organism evidence="12 13">
    <name type="scientific">Fundulus heteroclitus</name>
    <name type="common">Killifish</name>
    <name type="synonym">Mummichog</name>
    <dbReference type="NCBI Taxonomy" id="8078"/>
    <lineage>
        <taxon>Eukaryota</taxon>
        <taxon>Metazoa</taxon>
        <taxon>Chordata</taxon>
        <taxon>Craniata</taxon>
        <taxon>Vertebrata</taxon>
        <taxon>Euteleostomi</taxon>
        <taxon>Actinopterygii</taxon>
        <taxon>Neopterygii</taxon>
        <taxon>Teleostei</taxon>
        <taxon>Neoteleostei</taxon>
        <taxon>Acanthomorphata</taxon>
        <taxon>Ovalentaria</taxon>
        <taxon>Atherinomorphae</taxon>
        <taxon>Cyprinodontiformes</taxon>
        <taxon>Fundulidae</taxon>
        <taxon>Fundulus</taxon>
    </lineage>
</organism>
<dbReference type="PANTHER" id="PTHR10489:SF946">
    <property type="entry name" value="LEUKOTRIENE B4 RECEPTOR 1-LIKE"/>
    <property type="match status" value="1"/>
</dbReference>
<keyword evidence="5" id="KW-0297">G-protein coupled receptor</keyword>
<keyword evidence="6 10" id="KW-0472">Membrane</keyword>
<evidence type="ECO:0000256" key="4">
    <source>
        <dbReference type="ARBA" id="ARBA00022989"/>
    </source>
</evidence>
<dbReference type="InterPro" id="IPR050119">
    <property type="entry name" value="CCR1-9-like"/>
</dbReference>
<feature type="transmembrane region" description="Helical" evidence="10">
    <location>
        <begin position="66"/>
        <end position="89"/>
    </location>
</feature>
<keyword evidence="3 10" id="KW-0812">Transmembrane</keyword>
<dbReference type="SUPFAM" id="SSF81321">
    <property type="entry name" value="Family A G protein-coupled receptor-like"/>
    <property type="match status" value="1"/>
</dbReference>
<feature type="transmembrane region" description="Helical" evidence="10">
    <location>
        <begin position="225"/>
        <end position="248"/>
    </location>
</feature>
<comment type="subcellular location">
    <subcellularLocation>
        <location evidence="1">Cell membrane</location>
        <topology evidence="1">Multi-pass membrane protein</topology>
    </subcellularLocation>
</comment>
<evidence type="ECO:0000256" key="6">
    <source>
        <dbReference type="ARBA" id="ARBA00023136"/>
    </source>
</evidence>
<evidence type="ECO:0000256" key="10">
    <source>
        <dbReference type="SAM" id="Phobius"/>
    </source>
</evidence>
<dbReference type="GO" id="GO:0019957">
    <property type="term" value="F:C-C chemokine binding"/>
    <property type="evidence" value="ECO:0007669"/>
    <property type="project" value="TreeGrafter"/>
</dbReference>
<dbReference type="GO" id="GO:0007204">
    <property type="term" value="P:positive regulation of cytosolic calcium ion concentration"/>
    <property type="evidence" value="ECO:0007669"/>
    <property type="project" value="TreeGrafter"/>
</dbReference>
<evidence type="ECO:0000313" key="13">
    <source>
        <dbReference type="Proteomes" id="UP000265000"/>
    </source>
</evidence>
<feature type="transmembrane region" description="Helical" evidence="10">
    <location>
        <begin position="32"/>
        <end position="54"/>
    </location>
</feature>
<dbReference type="PANTHER" id="PTHR10489">
    <property type="entry name" value="CELL ADHESION MOLECULE"/>
    <property type="match status" value="1"/>
</dbReference>
<dbReference type="GO" id="GO:0019722">
    <property type="term" value="P:calcium-mediated signaling"/>
    <property type="evidence" value="ECO:0007669"/>
    <property type="project" value="TreeGrafter"/>
</dbReference>
<reference evidence="12" key="1">
    <citation type="submission" date="2025-08" db="UniProtKB">
        <authorList>
            <consortium name="Ensembl"/>
        </authorList>
    </citation>
    <scope>IDENTIFICATION</scope>
</reference>
<dbReference type="PRINTS" id="PR00237">
    <property type="entry name" value="GPCRRHODOPSN"/>
</dbReference>
<evidence type="ECO:0000256" key="7">
    <source>
        <dbReference type="ARBA" id="ARBA00023170"/>
    </source>
</evidence>
<dbReference type="GO" id="GO:0060326">
    <property type="term" value="P:cell chemotaxis"/>
    <property type="evidence" value="ECO:0007669"/>
    <property type="project" value="TreeGrafter"/>
</dbReference>
<feature type="transmembrane region" description="Helical" evidence="10">
    <location>
        <begin position="101"/>
        <end position="120"/>
    </location>
</feature>
<evidence type="ECO:0000256" key="1">
    <source>
        <dbReference type="ARBA" id="ARBA00004651"/>
    </source>
</evidence>
<evidence type="ECO:0000256" key="8">
    <source>
        <dbReference type="ARBA" id="ARBA00023180"/>
    </source>
</evidence>
<evidence type="ECO:0000256" key="2">
    <source>
        <dbReference type="ARBA" id="ARBA00022475"/>
    </source>
</evidence>
<dbReference type="GeneTree" id="ENSGT00950000182966"/>
<evidence type="ECO:0000256" key="9">
    <source>
        <dbReference type="ARBA" id="ARBA00023224"/>
    </source>
</evidence>
<dbReference type="InterPro" id="IPR000276">
    <property type="entry name" value="GPCR_Rhodpsn"/>
</dbReference>
<reference evidence="12" key="2">
    <citation type="submission" date="2025-09" db="UniProtKB">
        <authorList>
            <consortium name="Ensembl"/>
        </authorList>
    </citation>
    <scope>IDENTIFICATION</scope>
</reference>
<dbReference type="PROSITE" id="PS50262">
    <property type="entry name" value="G_PROTEIN_RECEP_F1_2"/>
    <property type="match status" value="1"/>
</dbReference>
<dbReference type="FunFam" id="1.20.1070.10:FF:000109">
    <property type="entry name" value="Leukotriene B4 receptor"/>
    <property type="match status" value="1"/>
</dbReference>
<proteinExistence type="predicted"/>
<dbReference type="Proteomes" id="UP000265000">
    <property type="component" value="Unplaced"/>
</dbReference>
<evidence type="ECO:0000313" key="12">
    <source>
        <dbReference type="Ensembl" id="ENSFHEP00000008234.1"/>
    </source>
</evidence>
<keyword evidence="9" id="KW-0807">Transducer</keyword>
<evidence type="ECO:0000256" key="3">
    <source>
        <dbReference type="ARBA" id="ARBA00022692"/>
    </source>
</evidence>
<keyword evidence="2" id="KW-1003">Cell membrane</keyword>
<feature type="transmembrane region" description="Helical" evidence="10">
    <location>
        <begin position="182"/>
        <end position="205"/>
    </location>
</feature>
<dbReference type="InterPro" id="IPR017452">
    <property type="entry name" value="GPCR_Rhodpsn_7TM"/>
</dbReference>
<dbReference type="Pfam" id="PF00001">
    <property type="entry name" value="7tm_1"/>
    <property type="match status" value="1"/>
</dbReference>
<name>A0A3Q2P781_FUNHE</name>